<dbReference type="AlphaFoldDB" id="A0A7W7R150"/>
<keyword evidence="2" id="KW-1185">Reference proteome</keyword>
<gene>
    <name evidence="1" type="ORF">FHR34_002485</name>
</gene>
<evidence type="ECO:0000313" key="2">
    <source>
        <dbReference type="Proteomes" id="UP000540506"/>
    </source>
</evidence>
<sequence length="142" mass="15362">MADLEFERRMNPWLFDSSGSLTDQAKQQFPDLAEPLAPVALTGGGGTLSVQPAVLTQVAQQASVLQETVKSECDQPWQNVTGAVGALTGWDTSGALNTAWSVWSQQVQALSDAMGRIAQNLKTNADSYLNHEQANQRRFLAN</sequence>
<accession>A0A7W7R150</accession>
<evidence type="ECO:0000313" key="1">
    <source>
        <dbReference type="EMBL" id="MBB4923492.1"/>
    </source>
</evidence>
<name>A0A7W7R150_KITKI</name>
<dbReference type="InterPro" id="IPR036689">
    <property type="entry name" value="ESAT-6-like_sf"/>
</dbReference>
<protein>
    <submittedName>
        <fullName evidence="1">Uncharacterized protein YukE</fullName>
    </submittedName>
</protein>
<dbReference type="EMBL" id="JACHJV010000001">
    <property type="protein sequence ID" value="MBB4923492.1"/>
    <property type="molecule type" value="Genomic_DNA"/>
</dbReference>
<dbReference type="Pfam" id="PF10824">
    <property type="entry name" value="T7SS_ESX_EspC"/>
    <property type="match status" value="1"/>
</dbReference>
<dbReference type="Gene3D" id="1.10.287.1060">
    <property type="entry name" value="ESAT-6-like"/>
    <property type="match status" value="1"/>
</dbReference>
<organism evidence="1 2">
    <name type="scientific">Kitasatospora kifunensis</name>
    <name type="common">Streptomyces kifunensis</name>
    <dbReference type="NCBI Taxonomy" id="58351"/>
    <lineage>
        <taxon>Bacteria</taxon>
        <taxon>Bacillati</taxon>
        <taxon>Actinomycetota</taxon>
        <taxon>Actinomycetes</taxon>
        <taxon>Kitasatosporales</taxon>
        <taxon>Streptomycetaceae</taxon>
        <taxon>Kitasatospora</taxon>
    </lineage>
</organism>
<comment type="caution">
    <text evidence="1">The sequence shown here is derived from an EMBL/GenBank/DDBJ whole genome shotgun (WGS) entry which is preliminary data.</text>
</comment>
<proteinExistence type="predicted"/>
<dbReference type="RefSeq" id="WP_184935510.1">
    <property type="nucleotide sequence ID" value="NZ_JACHJV010000001.1"/>
</dbReference>
<reference evidence="1 2" key="1">
    <citation type="submission" date="2020-08" db="EMBL/GenBank/DDBJ databases">
        <title>Sequencing the genomes of 1000 actinobacteria strains.</title>
        <authorList>
            <person name="Klenk H.-P."/>
        </authorList>
    </citation>
    <scope>NUCLEOTIDE SEQUENCE [LARGE SCALE GENOMIC DNA]</scope>
    <source>
        <strain evidence="1 2">DSM 41654</strain>
    </source>
</reference>
<dbReference type="InterPro" id="IPR022536">
    <property type="entry name" value="EspC"/>
</dbReference>
<dbReference type="Proteomes" id="UP000540506">
    <property type="component" value="Unassembled WGS sequence"/>
</dbReference>
<dbReference type="SUPFAM" id="SSF140453">
    <property type="entry name" value="EsxAB dimer-like"/>
    <property type="match status" value="1"/>
</dbReference>
<dbReference type="GO" id="GO:0009306">
    <property type="term" value="P:protein secretion"/>
    <property type="evidence" value="ECO:0007669"/>
    <property type="project" value="InterPro"/>
</dbReference>